<dbReference type="InParanoid" id="A0A1X7V6J4"/>
<dbReference type="OrthoDB" id="6152127at2759"/>
<dbReference type="AlphaFoldDB" id="A0A1X7V6J4"/>
<name>A0A1X7V6J4_AMPQE</name>
<reference evidence="1" key="1">
    <citation type="submission" date="2017-05" db="UniProtKB">
        <authorList>
            <consortium name="EnsemblMetazoa"/>
        </authorList>
    </citation>
    <scope>IDENTIFICATION</scope>
</reference>
<organism evidence="1">
    <name type="scientific">Amphimedon queenslandica</name>
    <name type="common">Sponge</name>
    <dbReference type="NCBI Taxonomy" id="400682"/>
    <lineage>
        <taxon>Eukaryota</taxon>
        <taxon>Metazoa</taxon>
        <taxon>Porifera</taxon>
        <taxon>Demospongiae</taxon>
        <taxon>Heteroscleromorpha</taxon>
        <taxon>Haplosclerida</taxon>
        <taxon>Niphatidae</taxon>
        <taxon>Amphimedon</taxon>
    </lineage>
</organism>
<proteinExistence type="predicted"/>
<accession>A0A1X7V6J4</accession>
<dbReference type="EnsemblMetazoa" id="Aqu2.1.35613_001">
    <property type="protein sequence ID" value="Aqu2.1.35613_001"/>
    <property type="gene ID" value="Aqu2.1.35613"/>
</dbReference>
<protein>
    <submittedName>
        <fullName evidence="1">Uncharacterized protein</fullName>
    </submittedName>
</protein>
<sequence>MPTKPYCYVSKLIRAWGLEFIDGTTKNPKKISGIAINGMTISVNEICDGSSLTAINDLGRELEILRKTAQAFGLPNADAINWSIIESSSSNSAATQKHFNDLLLKKKEFDSKKFDGTNPGGADFNFVENFSSIHLGVNLRKAFLGGASNLQAGDNAEESRHAVKVFVHQFCKVFGKHGSPEYGSVVTPQLAKIVFPWTILKVSDKDSTIEGFFSSNFRLLLSFAFCEIESALVGPEKGLLDDVDINLPIVGIMNLFGHFLKYVVKYSNPTSTATETIVSGLQSDMMMLATIIPPAVERNRRDKLCNDFLNFLSSSSVTLHSSDKDLQKRLI</sequence>
<evidence type="ECO:0000313" key="1">
    <source>
        <dbReference type="EnsemblMetazoa" id="Aqu2.1.35613_001"/>
    </source>
</evidence>